<dbReference type="PANTHER" id="PTHR46889:SF5">
    <property type="entry name" value="INTEGRASE PROTEIN"/>
    <property type="match status" value="1"/>
</dbReference>
<dbReference type="InterPro" id="IPR025948">
    <property type="entry name" value="HTH-like_dom"/>
</dbReference>
<feature type="region of interest" description="Disordered" evidence="1">
    <location>
        <begin position="60"/>
        <end position="116"/>
    </location>
</feature>
<dbReference type="Proteomes" id="UP001501578">
    <property type="component" value="Unassembled WGS sequence"/>
</dbReference>
<feature type="domain" description="HTH-like" evidence="2">
    <location>
        <begin position="47"/>
        <end position="77"/>
    </location>
</feature>
<organism evidence="3 4">
    <name type="scientific">Nonomuraea longicatena</name>
    <dbReference type="NCBI Taxonomy" id="83682"/>
    <lineage>
        <taxon>Bacteria</taxon>
        <taxon>Bacillati</taxon>
        <taxon>Actinomycetota</taxon>
        <taxon>Actinomycetes</taxon>
        <taxon>Streptosporangiales</taxon>
        <taxon>Streptosporangiaceae</taxon>
        <taxon>Nonomuraea</taxon>
    </lineage>
</organism>
<gene>
    <name evidence="3" type="ORF">GCM10009560_34900</name>
</gene>
<dbReference type="EMBL" id="BAAAHQ010000016">
    <property type="protein sequence ID" value="GAA0930438.1"/>
    <property type="molecule type" value="Genomic_DNA"/>
</dbReference>
<evidence type="ECO:0000313" key="3">
    <source>
        <dbReference type="EMBL" id="GAA0930438.1"/>
    </source>
</evidence>
<comment type="caution">
    <text evidence="3">The sequence shown here is derived from an EMBL/GenBank/DDBJ whole genome shotgun (WGS) entry which is preliminary data.</text>
</comment>
<keyword evidence="4" id="KW-1185">Reference proteome</keyword>
<dbReference type="Pfam" id="PF13276">
    <property type="entry name" value="HTH_21"/>
    <property type="match status" value="1"/>
</dbReference>
<proteinExistence type="predicted"/>
<dbReference type="PANTHER" id="PTHR46889">
    <property type="entry name" value="TRANSPOSASE INSF FOR INSERTION SEQUENCE IS3B-RELATED"/>
    <property type="match status" value="1"/>
</dbReference>
<dbReference type="InterPro" id="IPR050900">
    <property type="entry name" value="Transposase_IS3/IS150/IS904"/>
</dbReference>
<reference evidence="4" key="1">
    <citation type="journal article" date="2019" name="Int. J. Syst. Evol. Microbiol.">
        <title>The Global Catalogue of Microorganisms (GCM) 10K type strain sequencing project: providing services to taxonomists for standard genome sequencing and annotation.</title>
        <authorList>
            <consortium name="The Broad Institute Genomics Platform"/>
            <consortium name="The Broad Institute Genome Sequencing Center for Infectious Disease"/>
            <person name="Wu L."/>
            <person name="Ma J."/>
        </authorList>
    </citation>
    <scope>NUCLEOTIDE SEQUENCE [LARGE SCALE GENOMIC DNA]</scope>
    <source>
        <strain evidence="4">JCM 11136</strain>
    </source>
</reference>
<accession>A0ABP4A1Q9</accession>
<sequence length="116" mass="12949">MNRFQFVEDHKALYGVKRLCRVLQVSRSGFYRWLKGSAARLARRQADARLAERVRRIHAEHDGTYGSPRVTVELRGRDRGQPQAGGTGDARARHRRAASAQEGPHHHPGTGRGTGA</sequence>
<evidence type="ECO:0000313" key="4">
    <source>
        <dbReference type="Proteomes" id="UP001501578"/>
    </source>
</evidence>
<evidence type="ECO:0000259" key="2">
    <source>
        <dbReference type="Pfam" id="PF13276"/>
    </source>
</evidence>
<evidence type="ECO:0000256" key="1">
    <source>
        <dbReference type="SAM" id="MobiDB-lite"/>
    </source>
</evidence>
<name>A0ABP4A1Q9_9ACTN</name>
<protein>
    <recommendedName>
        <fullName evidence="2">HTH-like domain-containing protein</fullName>
    </recommendedName>
</protein>